<dbReference type="AlphaFoldDB" id="A0A8H7ZPW7"/>
<sequence length="368" mass="41327">MVELGDGDGDGFQLTINEEFAKNAVKEKYAGVEGFDAERALEAVDRRRKYGIGTVDQAAAFDAACDDGLESSEEDDDDDEEEDEYAEMLTPEVDLQVLKTLARIKSQDPEIYDSGKSYFTGESRPEARACRDGQTRLARAAAAELLLIPRNPTSNRANPPSPRTPRSAVGLEEEIGKARLQWKQKQQEIQKSKPLTLKDYHRKTLLEEVGLAPEGEPAGTAQSKTFTHVEEQEQLRDELRAAVSLEAGGADDGDEDSFLTRRTKSADEIKLEEEEYRRFLIDGINNDGGKSAEALREWQTYAYNPNVDEDESFLMNYILNRGWLAKGSMVTPSYNDIVDDSSDEAAFENAERFESTFNHRFEEECVFM</sequence>
<comment type="caution">
    <text evidence="2">The sequence shown here is derived from an EMBL/GenBank/DDBJ whole genome shotgun (WGS) entry which is preliminary data.</text>
</comment>
<name>A0A8H7ZPW7_9FUNG</name>
<reference evidence="2 3" key="1">
    <citation type="journal article" name="Sci. Rep.">
        <title>Genome-scale phylogenetic analyses confirm Olpidium as the closest living zoosporic fungus to the non-flagellated, terrestrial fungi.</title>
        <authorList>
            <person name="Chang Y."/>
            <person name="Rochon D."/>
            <person name="Sekimoto S."/>
            <person name="Wang Y."/>
            <person name="Chovatia M."/>
            <person name="Sandor L."/>
            <person name="Salamov A."/>
            <person name="Grigoriev I.V."/>
            <person name="Stajich J.E."/>
            <person name="Spatafora J.W."/>
        </authorList>
    </citation>
    <scope>NUCLEOTIDE SEQUENCE [LARGE SCALE GENOMIC DNA]</scope>
    <source>
        <strain evidence="2">S191</strain>
    </source>
</reference>
<feature type="region of interest" description="Disordered" evidence="1">
    <location>
        <begin position="147"/>
        <end position="170"/>
    </location>
</feature>
<dbReference type="GO" id="GO:0000447">
    <property type="term" value="P:endonucleolytic cleavage in ITS1 to separate SSU-rRNA from 5.8S rRNA and LSU-rRNA from tricistronic rRNA transcript (SSU-rRNA, 5.8S rRNA, LSU-rRNA)"/>
    <property type="evidence" value="ECO:0007669"/>
    <property type="project" value="TreeGrafter"/>
</dbReference>
<dbReference type="GO" id="GO:0005730">
    <property type="term" value="C:nucleolus"/>
    <property type="evidence" value="ECO:0007669"/>
    <property type="project" value="TreeGrafter"/>
</dbReference>
<evidence type="ECO:0000313" key="3">
    <source>
        <dbReference type="Proteomes" id="UP000673691"/>
    </source>
</evidence>
<dbReference type="GO" id="GO:0030686">
    <property type="term" value="C:90S preribosome"/>
    <property type="evidence" value="ECO:0007669"/>
    <property type="project" value="TreeGrafter"/>
</dbReference>
<dbReference type="OrthoDB" id="10252032at2759"/>
<gene>
    <name evidence="2" type="ORF">BJ554DRAFT_3079</name>
</gene>
<dbReference type="PANTHER" id="PTHR14490">
    <property type="entry name" value="ZINC FINGER, ZZ TYPE"/>
    <property type="match status" value="1"/>
</dbReference>
<protein>
    <submittedName>
        <fullName evidence="2">Uncharacterized protein</fullName>
    </submittedName>
</protein>
<feature type="region of interest" description="Disordered" evidence="1">
    <location>
        <begin position="63"/>
        <end position="86"/>
    </location>
</feature>
<accession>A0A8H7ZPW7</accession>
<dbReference type="PANTHER" id="PTHR14490:SF5">
    <property type="entry name" value="PROTEIN KRI1 HOMOLOG"/>
    <property type="match status" value="1"/>
</dbReference>
<feature type="non-terminal residue" evidence="2">
    <location>
        <position position="368"/>
    </location>
</feature>
<evidence type="ECO:0000313" key="2">
    <source>
        <dbReference type="EMBL" id="KAG5457020.1"/>
    </source>
</evidence>
<keyword evidence="3" id="KW-1185">Reference proteome</keyword>
<organism evidence="2 3">
    <name type="scientific">Olpidium bornovanus</name>
    <dbReference type="NCBI Taxonomy" id="278681"/>
    <lineage>
        <taxon>Eukaryota</taxon>
        <taxon>Fungi</taxon>
        <taxon>Fungi incertae sedis</taxon>
        <taxon>Olpidiomycota</taxon>
        <taxon>Olpidiomycotina</taxon>
        <taxon>Olpidiomycetes</taxon>
        <taxon>Olpidiales</taxon>
        <taxon>Olpidiaceae</taxon>
        <taxon>Olpidium</taxon>
    </lineage>
</organism>
<evidence type="ECO:0000256" key="1">
    <source>
        <dbReference type="SAM" id="MobiDB-lite"/>
    </source>
</evidence>
<dbReference type="InterPro" id="IPR018034">
    <property type="entry name" value="Kri1"/>
</dbReference>
<proteinExistence type="predicted"/>
<dbReference type="Proteomes" id="UP000673691">
    <property type="component" value="Unassembled WGS sequence"/>
</dbReference>
<dbReference type="EMBL" id="JAEFCI010010762">
    <property type="protein sequence ID" value="KAG5457020.1"/>
    <property type="molecule type" value="Genomic_DNA"/>
</dbReference>
<feature type="compositionally biased region" description="Acidic residues" evidence="1">
    <location>
        <begin position="64"/>
        <end position="86"/>
    </location>
</feature>